<name>A0A2P2J4S2_RHIMU</name>
<proteinExistence type="predicted"/>
<reference evidence="1" key="1">
    <citation type="submission" date="2018-02" db="EMBL/GenBank/DDBJ databases">
        <title>Rhizophora mucronata_Transcriptome.</title>
        <authorList>
            <person name="Meera S.P."/>
            <person name="Sreeshan A."/>
            <person name="Augustine A."/>
        </authorList>
    </citation>
    <scope>NUCLEOTIDE SEQUENCE</scope>
    <source>
        <tissue evidence="1">Leaf</tissue>
    </source>
</reference>
<evidence type="ECO:0000313" key="1">
    <source>
        <dbReference type="EMBL" id="MBW88455.1"/>
    </source>
</evidence>
<sequence length="31" mass="3647">MILQLFHSDVNETTTTCASCQHLVLYERKQH</sequence>
<protein>
    <submittedName>
        <fullName evidence="1">Uncharacterized protein</fullName>
    </submittedName>
</protein>
<accession>A0A2P2J4S2</accession>
<dbReference type="EMBL" id="GGEC01007972">
    <property type="protein sequence ID" value="MBW88455.1"/>
    <property type="molecule type" value="Transcribed_RNA"/>
</dbReference>
<organism evidence="1">
    <name type="scientific">Rhizophora mucronata</name>
    <name type="common">Asiatic mangrove</name>
    <dbReference type="NCBI Taxonomy" id="61149"/>
    <lineage>
        <taxon>Eukaryota</taxon>
        <taxon>Viridiplantae</taxon>
        <taxon>Streptophyta</taxon>
        <taxon>Embryophyta</taxon>
        <taxon>Tracheophyta</taxon>
        <taxon>Spermatophyta</taxon>
        <taxon>Magnoliopsida</taxon>
        <taxon>eudicotyledons</taxon>
        <taxon>Gunneridae</taxon>
        <taxon>Pentapetalae</taxon>
        <taxon>rosids</taxon>
        <taxon>fabids</taxon>
        <taxon>Malpighiales</taxon>
        <taxon>Rhizophoraceae</taxon>
        <taxon>Rhizophora</taxon>
    </lineage>
</organism>
<dbReference type="AlphaFoldDB" id="A0A2P2J4S2"/>